<feature type="chain" id="PRO_5025596026" evidence="3">
    <location>
        <begin position="20"/>
        <end position="580"/>
    </location>
</feature>
<feature type="region of interest" description="Disordered" evidence="1">
    <location>
        <begin position="415"/>
        <end position="446"/>
    </location>
</feature>
<feature type="region of interest" description="Disordered" evidence="1">
    <location>
        <begin position="482"/>
        <end position="509"/>
    </location>
</feature>
<organism evidence="5 6">
    <name type="scientific">Bimuria novae-zelandiae CBS 107.79</name>
    <dbReference type="NCBI Taxonomy" id="1447943"/>
    <lineage>
        <taxon>Eukaryota</taxon>
        <taxon>Fungi</taxon>
        <taxon>Dikarya</taxon>
        <taxon>Ascomycota</taxon>
        <taxon>Pezizomycotina</taxon>
        <taxon>Dothideomycetes</taxon>
        <taxon>Pleosporomycetidae</taxon>
        <taxon>Pleosporales</taxon>
        <taxon>Massarineae</taxon>
        <taxon>Didymosphaeriaceae</taxon>
        <taxon>Bimuria</taxon>
    </lineage>
</organism>
<dbReference type="GO" id="GO:0006508">
    <property type="term" value="P:proteolysis"/>
    <property type="evidence" value="ECO:0007669"/>
    <property type="project" value="UniProtKB-KW"/>
</dbReference>
<accession>A0A6A5UJB4</accession>
<evidence type="ECO:0000313" key="6">
    <source>
        <dbReference type="Proteomes" id="UP000800036"/>
    </source>
</evidence>
<keyword evidence="2" id="KW-0472">Membrane</keyword>
<dbReference type="Proteomes" id="UP000800036">
    <property type="component" value="Unassembled WGS sequence"/>
</dbReference>
<keyword evidence="5" id="KW-0645">Protease</keyword>
<reference evidence="5" key="1">
    <citation type="journal article" date="2020" name="Stud. Mycol.">
        <title>101 Dothideomycetes genomes: a test case for predicting lifestyles and emergence of pathogens.</title>
        <authorList>
            <person name="Haridas S."/>
            <person name="Albert R."/>
            <person name="Binder M."/>
            <person name="Bloem J."/>
            <person name="Labutti K."/>
            <person name="Salamov A."/>
            <person name="Andreopoulos B."/>
            <person name="Baker S."/>
            <person name="Barry K."/>
            <person name="Bills G."/>
            <person name="Bluhm B."/>
            <person name="Cannon C."/>
            <person name="Castanera R."/>
            <person name="Culley D."/>
            <person name="Daum C."/>
            <person name="Ezra D."/>
            <person name="Gonzalez J."/>
            <person name="Henrissat B."/>
            <person name="Kuo A."/>
            <person name="Liang C."/>
            <person name="Lipzen A."/>
            <person name="Lutzoni F."/>
            <person name="Magnuson J."/>
            <person name="Mondo S."/>
            <person name="Nolan M."/>
            <person name="Ohm R."/>
            <person name="Pangilinan J."/>
            <person name="Park H.-J."/>
            <person name="Ramirez L."/>
            <person name="Alfaro M."/>
            <person name="Sun H."/>
            <person name="Tritt A."/>
            <person name="Yoshinaga Y."/>
            <person name="Zwiers L.-H."/>
            <person name="Turgeon B."/>
            <person name="Goodwin S."/>
            <person name="Spatafora J."/>
            <person name="Crous P."/>
            <person name="Grigoriev I."/>
        </authorList>
    </citation>
    <scope>NUCLEOTIDE SEQUENCE</scope>
    <source>
        <strain evidence="5">CBS 107.79</strain>
    </source>
</reference>
<dbReference type="PANTHER" id="PTHR16861:SF4">
    <property type="entry name" value="SH3 DOMAIN PROTEIN (AFU_ORTHOLOGUE AFUA_1G13610)"/>
    <property type="match status" value="1"/>
</dbReference>
<keyword evidence="3" id="KW-0732">Signal</keyword>
<evidence type="ECO:0000256" key="3">
    <source>
        <dbReference type="SAM" id="SignalP"/>
    </source>
</evidence>
<dbReference type="PROSITE" id="PS51767">
    <property type="entry name" value="PEPTIDASE_A1"/>
    <property type="match status" value="1"/>
</dbReference>
<keyword evidence="5" id="KW-0378">Hydrolase</keyword>
<dbReference type="OrthoDB" id="4074350at2759"/>
<feature type="compositionally biased region" description="Low complexity" evidence="1">
    <location>
        <begin position="428"/>
        <end position="446"/>
    </location>
</feature>
<feature type="compositionally biased region" description="Basic and acidic residues" evidence="1">
    <location>
        <begin position="490"/>
        <end position="502"/>
    </location>
</feature>
<feature type="transmembrane region" description="Helical" evidence="2">
    <location>
        <begin position="453"/>
        <end position="476"/>
    </location>
</feature>
<evidence type="ECO:0000313" key="5">
    <source>
        <dbReference type="EMBL" id="KAF1965293.1"/>
    </source>
</evidence>
<dbReference type="AlphaFoldDB" id="A0A6A5UJB4"/>
<dbReference type="PANTHER" id="PTHR16861">
    <property type="entry name" value="GLYCOPROTEIN 38"/>
    <property type="match status" value="1"/>
</dbReference>
<dbReference type="InterPro" id="IPR033121">
    <property type="entry name" value="PEPTIDASE_A1"/>
</dbReference>
<dbReference type="Gene3D" id="2.40.70.10">
    <property type="entry name" value="Acid Proteases"/>
    <property type="match status" value="2"/>
</dbReference>
<proteinExistence type="predicted"/>
<keyword evidence="2" id="KW-0812">Transmembrane</keyword>
<keyword evidence="2" id="KW-1133">Transmembrane helix</keyword>
<keyword evidence="6" id="KW-1185">Reference proteome</keyword>
<evidence type="ECO:0000256" key="1">
    <source>
        <dbReference type="SAM" id="MobiDB-lite"/>
    </source>
</evidence>
<sequence length="580" mass="63857">MAFHHVCLFLSSFLSIAVAQNDSLPKPFSFSNSQIWDGNDGKWSSFLVRVGTPEQTFRVLPASRHGETIIPIAEGCEKMRNAPSNCGDLRGSYVFQGTESDGFQVNETQSWHQIGIYEMGIRPEIGFDASALYGLDNVGLQVANSGGPTLGNMVVAGVAQPTVFVGQFGLSPKPSNFSGLNSPQKSFMQKLRDDNHIPSVSYGYTAGAYYKIPKVHGSLTLGGYDQSRFTPNNITFPFDADDDRPTSLTVQSITAQNTLERTVTLLLDATYVAIDSTVPHMWLPDDVCDRFEKSFGLTYDNKTDLYTINDTMHQQMLELNPTITISLGETSDPTACVNIVLPYGAFDVQASFPYYKEAVNYFPLRRGKNETQYTLGRVVFQEMYIVADYSQGQFSVHQALFPSTVEEPQIKAIYVPGEEPKPEPKPEPTTNTKKPTPSTSQTASAKAGISGRAIGGIIAGSIAGIGLIGFLAFFLLRRRRRNRQRSSKTNSEHNLKLERDMHSSQASSGMYTPKGFGNGFVHGRTLCATEADDAAQVFEVDSQHRRLHELSSQSTCIVHEIGGGERMKVRTDVMQAGRRI</sequence>
<evidence type="ECO:0000259" key="4">
    <source>
        <dbReference type="PROSITE" id="PS51767"/>
    </source>
</evidence>
<dbReference type="GO" id="GO:0008233">
    <property type="term" value="F:peptidase activity"/>
    <property type="evidence" value="ECO:0007669"/>
    <property type="project" value="UniProtKB-KW"/>
</dbReference>
<gene>
    <name evidence="5" type="ORF">BU23DRAFT_489876</name>
</gene>
<protein>
    <submittedName>
        <fullName evidence="5">Acid protease</fullName>
    </submittedName>
</protein>
<dbReference type="EMBL" id="ML976765">
    <property type="protein sequence ID" value="KAF1965293.1"/>
    <property type="molecule type" value="Genomic_DNA"/>
</dbReference>
<dbReference type="SUPFAM" id="SSF50630">
    <property type="entry name" value="Acid proteases"/>
    <property type="match status" value="1"/>
</dbReference>
<feature type="signal peptide" evidence="3">
    <location>
        <begin position="1"/>
        <end position="19"/>
    </location>
</feature>
<evidence type="ECO:0000256" key="2">
    <source>
        <dbReference type="SAM" id="Phobius"/>
    </source>
</evidence>
<feature type="domain" description="Peptidase A1" evidence="4">
    <location>
        <begin position="44"/>
        <end position="397"/>
    </location>
</feature>
<name>A0A6A5UJB4_9PLEO</name>
<dbReference type="InterPro" id="IPR021109">
    <property type="entry name" value="Peptidase_aspartic_dom_sf"/>
</dbReference>